<keyword evidence="1" id="KW-0812">Transmembrane</keyword>
<dbReference type="EMBL" id="WSTA01000078">
    <property type="protein sequence ID" value="MWB99779.1"/>
    <property type="molecule type" value="Genomic_DNA"/>
</dbReference>
<sequence>MYARALIRSQFATALVFAIGFVLATVLFVVGLTLIPDEGYAVLGVPVSWLLLAFGVYPLLLTVSALAVRAANRNEARFRSLVAGEGAAEGYTAGGGDEGGEKS</sequence>
<feature type="transmembrane region" description="Helical" evidence="1">
    <location>
        <begin position="47"/>
        <end position="68"/>
    </location>
</feature>
<keyword evidence="1" id="KW-1133">Transmembrane helix</keyword>
<name>A0A6I4P5P9_9MICO</name>
<proteinExistence type="predicted"/>
<feature type="transmembrane region" description="Helical" evidence="1">
    <location>
        <begin position="12"/>
        <end position="35"/>
    </location>
</feature>
<reference evidence="2 3" key="1">
    <citation type="submission" date="2019-12" db="EMBL/GenBank/DDBJ databases">
        <authorList>
            <person name="Kim Y.S."/>
        </authorList>
    </citation>
    <scope>NUCLEOTIDE SEQUENCE [LARGE SCALE GENOMIC DNA]</scope>
    <source>
        <strain evidence="2 3">MMS17-SY077</strain>
    </source>
</reference>
<evidence type="ECO:0000313" key="2">
    <source>
        <dbReference type="EMBL" id="MWB99779.1"/>
    </source>
</evidence>
<gene>
    <name evidence="2" type="ORF">GB864_14600</name>
</gene>
<evidence type="ECO:0000313" key="3">
    <source>
        <dbReference type="Proteomes" id="UP000438182"/>
    </source>
</evidence>
<protein>
    <recommendedName>
        <fullName evidence="4">DUF485 domain-containing protein</fullName>
    </recommendedName>
</protein>
<accession>A0A6I4P5P9</accession>
<comment type="caution">
    <text evidence="2">The sequence shown here is derived from an EMBL/GenBank/DDBJ whole genome shotgun (WGS) entry which is preliminary data.</text>
</comment>
<evidence type="ECO:0000256" key="1">
    <source>
        <dbReference type="SAM" id="Phobius"/>
    </source>
</evidence>
<organism evidence="2 3">
    <name type="scientific">Agromyces seonyuensis</name>
    <dbReference type="NCBI Taxonomy" id="2662446"/>
    <lineage>
        <taxon>Bacteria</taxon>
        <taxon>Bacillati</taxon>
        <taxon>Actinomycetota</taxon>
        <taxon>Actinomycetes</taxon>
        <taxon>Micrococcales</taxon>
        <taxon>Microbacteriaceae</taxon>
        <taxon>Agromyces</taxon>
    </lineage>
</organism>
<keyword evidence="1" id="KW-0472">Membrane</keyword>
<evidence type="ECO:0008006" key="4">
    <source>
        <dbReference type="Google" id="ProtNLM"/>
    </source>
</evidence>
<keyword evidence="3" id="KW-1185">Reference proteome</keyword>
<dbReference type="AlphaFoldDB" id="A0A6I4P5P9"/>
<dbReference type="Proteomes" id="UP000438182">
    <property type="component" value="Unassembled WGS sequence"/>
</dbReference>